<dbReference type="FunFam" id="3.20.20.80:FF:000003">
    <property type="entry name" value="1,4-alpha-glucan branching enzyme GlgB"/>
    <property type="match status" value="1"/>
</dbReference>
<dbReference type="PANTHER" id="PTHR43651:SF3">
    <property type="entry name" value="1,4-ALPHA-GLUCAN-BRANCHING ENZYME"/>
    <property type="match status" value="1"/>
</dbReference>
<dbReference type="STRING" id="1572751.PK98_13420"/>
<dbReference type="GO" id="GO:0005978">
    <property type="term" value="P:glycogen biosynthetic process"/>
    <property type="evidence" value="ECO:0007669"/>
    <property type="project" value="UniProtKB-UniRule"/>
</dbReference>
<keyword evidence="5 10" id="KW-0321">Glycogen metabolism</keyword>
<comment type="function">
    <text evidence="2 10">Catalyzes the formation of the alpha-1,6-glucosidic linkages in glycogen by scission of a 1,4-alpha-linked oligosaccharide from growing alpha-1,4-glucan chains and the subsequent attachment of the oligosaccharide to the alpha-1,6 position.</text>
</comment>
<dbReference type="AlphaFoldDB" id="A0A0B2BTI0"/>
<dbReference type="InterPro" id="IPR017853">
    <property type="entry name" value="GH"/>
</dbReference>
<comment type="catalytic activity">
    <reaction evidence="1 10">
        <text>Transfers a segment of a (1-&gt;4)-alpha-D-glucan chain to a primary hydroxy group in a similar glucan chain.</text>
        <dbReference type="EC" id="2.4.1.18"/>
    </reaction>
</comment>
<dbReference type="UniPathway" id="UPA00164"/>
<evidence type="ECO:0000256" key="4">
    <source>
        <dbReference type="ARBA" id="ARBA00009000"/>
    </source>
</evidence>
<feature type="active site" description="Proton donor" evidence="10 11">
    <location>
        <position position="456"/>
    </location>
</feature>
<dbReference type="OrthoDB" id="9800174at2"/>
<dbReference type="GO" id="GO:0003844">
    <property type="term" value="F:1,4-alpha-glucan branching enzyme activity"/>
    <property type="evidence" value="ECO:0007669"/>
    <property type="project" value="UniProtKB-UniRule"/>
</dbReference>
<evidence type="ECO:0000256" key="9">
    <source>
        <dbReference type="ARBA" id="ARBA00023277"/>
    </source>
</evidence>
<evidence type="ECO:0000256" key="10">
    <source>
        <dbReference type="HAMAP-Rule" id="MF_00685"/>
    </source>
</evidence>
<dbReference type="NCBIfam" id="NF008967">
    <property type="entry name" value="PRK12313.1"/>
    <property type="match status" value="1"/>
</dbReference>
<evidence type="ECO:0000256" key="2">
    <source>
        <dbReference type="ARBA" id="ARBA00002953"/>
    </source>
</evidence>
<evidence type="ECO:0000256" key="7">
    <source>
        <dbReference type="ARBA" id="ARBA00022679"/>
    </source>
</evidence>
<dbReference type="EC" id="2.4.1.18" evidence="10"/>
<dbReference type="GO" id="GO:0005829">
    <property type="term" value="C:cytosol"/>
    <property type="evidence" value="ECO:0007669"/>
    <property type="project" value="TreeGrafter"/>
</dbReference>
<keyword evidence="6 10" id="KW-0328">Glycosyltransferase</keyword>
<dbReference type="Pfam" id="PF02806">
    <property type="entry name" value="Alpha-amylase_C"/>
    <property type="match status" value="1"/>
</dbReference>
<dbReference type="CDD" id="cd02855">
    <property type="entry name" value="E_set_GBE_prok_N"/>
    <property type="match status" value="1"/>
</dbReference>
<feature type="active site" description="Nucleophile" evidence="10 11">
    <location>
        <position position="403"/>
    </location>
</feature>
<evidence type="ECO:0000313" key="14">
    <source>
        <dbReference type="Proteomes" id="UP000030988"/>
    </source>
</evidence>
<organism evidence="13 14">
    <name type="scientific">Croceibacterium mercuriale</name>
    <dbReference type="NCBI Taxonomy" id="1572751"/>
    <lineage>
        <taxon>Bacteria</taxon>
        <taxon>Pseudomonadati</taxon>
        <taxon>Pseudomonadota</taxon>
        <taxon>Alphaproteobacteria</taxon>
        <taxon>Sphingomonadales</taxon>
        <taxon>Erythrobacteraceae</taxon>
        <taxon>Croceibacterium</taxon>
    </lineage>
</organism>
<dbReference type="FunFam" id="2.60.40.10:FF:000169">
    <property type="entry name" value="1,4-alpha-glucan branching enzyme GlgB"/>
    <property type="match status" value="1"/>
</dbReference>
<name>A0A0B2BTI0_9SPHN</name>
<dbReference type="InterPro" id="IPR044143">
    <property type="entry name" value="GlgB_N_E_set_prok"/>
</dbReference>
<comment type="pathway">
    <text evidence="3 10">Glycan biosynthesis; glycogen biosynthesis.</text>
</comment>
<dbReference type="InterPro" id="IPR054169">
    <property type="entry name" value="GlgB_N"/>
</dbReference>
<dbReference type="InterPro" id="IPR006407">
    <property type="entry name" value="GlgB"/>
</dbReference>
<evidence type="ECO:0000256" key="6">
    <source>
        <dbReference type="ARBA" id="ARBA00022676"/>
    </source>
</evidence>
<gene>
    <name evidence="10" type="primary">glgB</name>
    <name evidence="13" type="ORF">PK98_13420</name>
</gene>
<evidence type="ECO:0000256" key="5">
    <source>
        <dbReference type="ARBA" id="ARBA00022600"/>
    </source>
</evidence>
<dbReference type="Pfam" id="PF22019">
    <property type="entry name" value="GlgB_N"/>
    <property type="match status" value="1"/>
</dbReference>
<dbReference type="SUPFAM" id="SSF51445">
    <property type="entry name" value="(Trans)glycosidases"/>
    <property type="match status" value="1"/>
</dbReference>
<feature type="domain" description="Glycosyl hydrolase family 13 catalytic" evidence="12">
    <location>
        <begin position="244"/>
        <end position="604"/>
    </location>
</feature>
<dbReference type="Pfam" id="PF00128">
    <property type="entry name" value="Alpha-amylase"/>
    <property type="match status" value="1"/>
</dbReference>
<dbReference type="FunFam" id="2.60.40.1180:FF:000002">
    <property type="entry name" value="1,4-alpha-glucan branching enzyme GlgB"/>
    <property type="match status" value="1"/>
</dbReference>
<dbReference type="Proteomes" id="UP000030988">
    <property type="component" value="Unassembled WGS sequence"/>
</dbReference>
<comment type="subunit">
    <text evidence="10">Monomer.</text>
</comment>
<dbReference type="InterPro" id="IPR013780">
    <property type="entry name" value="Glyco_hydro_b"/>
</dbReference>
<dbReference type="NCBIfam" id="NF003811">
    <property type="entry name" value="PRK05402.1"/>
    <property type="match status" value="1"/>
</dbReference>
<keyword evidence="14" id="KW-1185">Reference proteome</keyword>
<dbReference type="SMART" id="SM00642">
    <property type="entry name" value="Aamy"/>
    <property type="match status" value="1"/>
</dbReference>
<evidence type="ECO:0000259" key="12">
    <source>
        <dbReference type="SMART" id="SM00642"/>
    </source>
</evidence>
<dbReference type="Pfam" id="PF02922">
    <property type="entry name" value="CBM_48"/>
    <property type="match status" value="1"/>
</dbReference>
<sequence length="723" mass="79571">MTEMLPAAAAAMLEGRLDNPFAFLGAHREGDAVIVRTFQPGAAKVEAMQGRAASPLAEAAPGLFSGPLANDGAYLLRITWPDGTVQETEDPYAFGLVLSEFDLHLFTEGRHFDLARVFGAQPVTVDGVRGVNFAVWAPNARRVSVVGDWNSWDGRRHPMRARHPTGVWELFVPRLAADTRYKFEVAGADGSIVQKADPLARATEAPPATASIVAPVPDFRWTDSDWMEERAARQAPDAPISVYEVHAGSWMRTQGETGEVLDWAGLTERLVPYVAGMGFTHVELLPIMEHPFGGSWGYQPLGQFAPSARFGTPDDFAGFVDACHRAGVGVILDWVPAHFPTDAHGLAMFDGTPLYEHADPREGFHQDWNTLIYNLGRNEVSGFLLASALWWLETFHVDGLRVDAVASMLYRDYSRNQGEWVPNVHGGRENLESVAFLKTMNTLVAERCPGAITIAEESTAWPGVSAPVAHGGLGFDYKWNMGWMHDTLQYFERDPMYRKWHHGELTFPMVYAYSEKYVLPISHDEVVHGKGSLWDKMPGDPWRKSANLRAYLAFMWTHPGKKLLFMGCELGAPKEWNHDATLPWHLLDEPDHAGIQTLVRDLNRLYAAEPALHKLDTEPGGFFWLVPDDADNSVYAFVRAGGGGAPMAVIVNMTPQPHQSYRVGLPQGGRWMEVLNTDAAIYGGSNWGNDGQVMADGHGCHGQPHSAGVNLPPLGVVVLKAGT</sequence>
<dbReference type="InterPro" id="IPR014756">
    <property type="entry name" value="Ig_E-set"/>
</dbReference>
<evidence type="ECO:0000256" key="1">
    <source>
        <dbReference type="ARBA" id="ARBA00000826"/>
    </source>
</evidence>
<dbReference type="InterPro" id="IPR006047">
    <property type="entry name" value="GH13_cat_dom"/>
</dbReference>
<dbReference type="InterPro" id="IPR004193">
    <property type="entry name" value="Glyco_hydro_13_N"/>
</dbReference>
<proteinExistence type="inferred from homology"/>
<keyword evidence="8 10" id="KW-0320">Glycogen biosynthesis</keyword>
<dbReference type="InterPro" id="IPR006048">
    <property type="entry name" value="A-amylase/branching_C"/>
</dbReference>
<dbReference type="EMBL" id="JTDN01000002">
    <property type="protein sequence ID" value="KHL24873.1"/>
    <property type="molecule type" value="Genomic_DNA"/>
</dbReference>
<dbReference type="GO" id="GO:0043169">
    <property type="term" value="F:cation binding"/>
    <property type="evidence" value="ECO:0007669"/>
    <property type="project" value="InterPro"/>
</dbReference>
<dbReference type="PANTHER" id="PTHR43651">
    <property type="entry name" value="1,4-ALPHA-GLUCAN-BRANCHING ENZYME"/>
    <property type="match status" value="1"/>
</dbReference>
<accession>A0A0B2BTI0</accession>
<dbReference type="GO" id="GO:0004553">
    <property type="term" value="F:hydrolase activity, hydrolyzing O-glycosyl compounds"/>
    <property type="evidence" value="ECO:0007669"/>
    <property type="project" value="InterPro"/>
</dbReference>
<evidence type="ECO:0000256" key="3">
    <source>
        <dbReference type="ARBA" id="ARBA00004964"/>
    </source>
</evidence>
<dbReference type="NCBIfam" id="TIGR01515">
    <property type="entry name" value="branching_enzym"/>
    <property type="match status" value="1"/>
</dbReference>
<keyword evidence="9 10" id="KW-0119">Carbohydrate metabolism</keyword>
<dbReference type="InterPro" id="IPR013783">
    <property type="entry name" value="Ig-like_fold"/>
</dbReference>
<dbReference type="SUPFAM" id="SSF81296">
    <property type="entry name" value="E set domains"/>
    <property type="match status" value="2"/>
</dbReference>
<reference evidence="13 14" key="1">
    <citation type="submission" date="2014-11" db="EMBL/GenBank/DDBJ databases">
        <title>Draft genome sequence of Kirrobacter mercurialis.</title>
        <authorList>
            <person name="Coil D.A."/>
            <person name="Eisen J.A."/>
        </authorList>
    </citation>
    <scope>NUCLEOTIDE SEQUENCE [LARGE SCALE GENOMIC DNA]</scope>
    <source>
        <strain evidence="13 14">Coronado</strain>
    </source>
</reference>
<evidence type="ECO:0000313" key="13">
    <source>
        <dbReference type="EMBL" id="KHL24873.1"/>
    </source>
</evidence>
<evidence type="ECO:0000256" key="8">
    <source>
        <dbReference type="ARBA" id="ARBA00023056"/>
    </source>
</evidence>
<comment type="caution">
    <text evidence="13">The sequence shown here is derived from an EMBL/GenBank/DDBJ whole genome shotgun (WGS) entry which is preliminary data.</text>
</comment>
<dbReference type="Gene3D" id="2.60.40.10">
    <property type="entry name" value="Immunoglobulins"/>
    <property type="match status" value="1"/>
</dbReference>
<dbReference type="CDD" id="cd11322">
    <property type="entry name" value="AmyAc_Glg_BE"/>
    <property type="match status" value="1"/>
</dbReference>
<dbReference type="InterPro" id="IPR037439">
    <property type="entry name" value="Branching_enzy"/>
</dbReference>
<dbReference type="HAMAP" id="MF_00685">
    <property type="entry name" value="GlgB"/>
    <property type="match status" value="1"/>
</dbReference>
<dbReference type="Gene3D" id="3.20.20.80">
    <property type="entry name" value="Glycosidases"/>
    <property type="match status" value="1"/>
</dbReference>
<keyword evidence="7 10" id="KW-0808">Transferase</keyword>
<protein>
    <recommendedName>
        <fullName evidence="10">1,4-alpha-glucan branching enzyme GlgB</fullName>
        <ecNumber evidence="10">2.4.1.18</ecNumber>
    </recommendedName>
    <alternativeName>
        <fullName evidence="10">1,4-alpha-D-glucan:1,4-alpha-D-glucan 6-glucosyl-transferase</fullName>
    </alternativeName>
    <alternativeName>
        <fullName evidence="10">Alpha-(1-&gt;4)-glucan branching enzyme</fullName>
    </alternativeName>
    <alternativeName>
        <fullName evidence="10">Glycogen branching enzyme</fullName>
        <shortName evidence="10">BE</shortName>
    </alternativeName>
</protein>
<comment type="similarity">
    <text evidence="4 10">Belongs to the glycosyl hydrolase 13 family. GlgB subfamily.</text>
</comment>
<dbReference type="SUPFAM" id="SSF51011">
    <property type="entry name" value="Glycosyl hydrolase domain"/>
    <property type="match status" value="1"/>
</dbReference>
<dbReference type="PIRSF" id="PIRSF000463">
    <property type="entry name" value="GlgB"/>
    <property type="match status" value="1"/>
</dbReference>
<dbReference type="Gene3D" id="2.60.40.1180">
    <property type="entry name" value="Golgi alpha-mannosidase II"/>
    <property type="match status" value="1"/>
</dbReference>
<evidence type="ECO:0000256" key="11">
    <source>
        <dbReference type="PIRSR" id="PIRSR000463-1"/>
    </source>
</evidence>